<evidence type="ECO:0000313" key="1">
    <source>
        <dbReference type="Proteomes" id="UP000887565"/>
    </source>
</evidence>
<keyword evidence="1" id="KW-1185">Reference proteome</keyword>
<accession>A0A915IJR7</accession>
<sequence>MRKKGLIPFPSPFEENAGGTKQYYHLSFPTRYFWFEEISGKGFFGRRLGFVERILDRRSKFCCVSVHKFGNHFVYHPASRPGSDDGLLTLERTVKDDTDLDPDEYI</sequence>
<proteinExistence type="predicted"/>
<protein>
    <submittedName>
        <fullName evidence="2">Uncharacterized protein</fullName>
    </submittedName>
</protein>
<dbReference type="Proteomes" id="UP000887565">
    <property type="component" value="Unplaced"/>
</dbReference>
<reference evidence="2" key="1">
    <citation type="submission" date="2022-11" db="UniProtKB">
        <authorList>
            <consortium name="WormBaseParasite"/>
        </authorList>
    </citation>
    <scope>IDENTIFICATION</scope>
</reference>
<name>A0A915IJR7_ROMCU</name>
<organism evidence="1 2">
    <name type="scientific">Romanomermis culicivorax</name>
    <name type="common">Nematode worm</name>
    <dbReference type="NCBI Taxonomy" id="13658"/>
    <lineage>
        <taxon>Eukaryota</taxon>
        <taxon>Metazoa</taxon>
        <taxon>Ecdysozoa</taxon>
        <taxon>Nematoda</taxon>
        <taxon>Enoplea</taxon>
        <taxon>Dorylaimia</taxon>
        <taxon>Mermithida</taxon>
        <taxon>Mermithoidea</taxon>
        <taxon>Mermithidae</taxon>
        <taxon>Romanomermis</taxon>
    </lineage>
</organism>
<dbReference type="AlphaFoldDB" id="A0A915IJR7"/>
<evidence type="ECO:0000313" key="2">
    <source>
        <dbReference type="WBParaSite" id="nRc.2.0.1.t14286-RA"/>
    </source>
</evidence>
<dbReference type="WBParaSite" id="nRc.2.0.1.t14286-RA">
    <property type="protein sequence ID" value="nRc.2.0.1.t14286-RA"/>
    <property type="gene ID" value="nRc.2.0.1.g14286"/>
</dbReference>